<evidence type="ECO:0000256" key="1">
    <source>
        <dbReference type="SAM" id="MobiDB-lite"/>
    </source>
</evidence>
<feature type="region of interest" description="Disordered" evidence="1">
    <location>
        <begin position="1"/>
        <end position="153"/>
    </location>
</feature>
<protein>
    <recommendedName>
        <fullName evidence="4">RRM domain-containing protein</fullName>
    </recommendedName>
</protein>
<feature type="compositionally biased region" description="Gly residues" evidence="1">
    <location>
        <begin position="134"/>
        <end position="153"/>
    </location>
</feature>
<feature type="compositionally biased region" description="Gly residues" evidence="1">
    <location>
        <begin position="255"/>
        <end position="271"/>
    </location>
</feature>
<sequence>MSNSNSPQQRPVQHNPYSITPMQQPADARGDVPAPPPMEGTPKTAGAPVRDDASGARPPSGSGHKTGSPHLSFMPSLYAATPQHGPKQGRVSPGPSLGPAEQDSHAQQQQQQTQPSQQQQQGPARFTAFSSAFGGSGGGGMSGSEGRGGGGGGGAFASWGPSAYASAMAAGNSNNNTTVAGGFHGNDFPTYAMPNNAGGGGGGGGFGSTFGGSTFGRPNAPGGGGANQQGSGSNFTSTFGPPREFTPYAPPSHAAGGGGGAPGSAGPGQGQPHGMSRGRGGREGGVPRGMSGGRVAHTFLNGKLRYIPLPGELFVQLPPQRLQTQMGEIDRPIQMYSGRGREMQTVCPTADLFVAQLPFNMELSALQMIFDAVASISCDIMHAAPHYKRGRSYDGCAFVKVSQAVAAILVETFHKAALFDQEGVWIADTPDQRDALAQYCGFMQQKSPQERRQILQKPIPFSAMTVEFANRSYSF</sequence>
<name>A0A6U4PDL6_NEODS</name>
<evidence type="ECO:0008006" key="4">
    <source>
        <dbReference type="Google" id="ProtNLM"/>
    </source>
</evidence>
<feature type="compositionally biased region" description="Polar residues" evidence="1">
    <location>
        <begin position="1"/>
        <end position="23"/>
    </location>
</feature>
<reference evidence="3" key="1">
    <citation type="submission" date="2021-01" db="EMBL/GenBank/DDBJ databases">
        <authorList>
            <person name="Corre E."/>
            <person name="Pelletier E."/>
            <person name="Niang G."/>
            <person name="Scheremetjew M."/>
            <person name="Finn R."/>
            <person name="Kale V."/>
            <person name="Holt S."/>
            <person name="Cochrane G."/>
            <person name="Meng A."/>
            <person name="Brown T."/>
            <person name="Cohen L."/>
        </authorList>
    </citation>
    <scope>NUCLEOTIDE SEQUENCE</scope>
    <source>
        <strain evidence="3">CCAP 1951/1</strain>
    </source>
</reference>
<evidence type="ECO:0000313" key="3">
    <source>
        <dbReference type="EMBL" id="CAD9093097.1"/>
    </source>
</evidence>
<feature type="compositionally biased region" description="Gly residues" evidence="1">
    <location>
        <begin position="203"/>
        <end position="214"/>
    </location>
</feature>
<feature type="region of interest" description="Disordered" evidence="1">
    <location>
        <begin position="203"/>
        <end position="294"/>
    </location>
</feature>
<gene>
    <name evidence="2" type="ORF">NDES1114_LOCUS2908</name>
    <name evidence="3" type="ORF">NDES1114_LOCUS2909</name>
</gene>
<feature type="compositionally biased region" description="Gly residues" evidence="1">
    <location>
        <begin position="283"/>
        <end position="292"/>
    </location>
</feature>
<dbReference type="EMBL" id="HBGF01004212">
    <property type="protein sequence ID" value="CAD9093097.1"/>
    <property type="molecule type" value="Transcribed_RNA"/>
</dbReference>
<proteinExistence type="predicted"/>
<dbReference type="AlphaFoldDB" id="A0A6U4PDL6"/>
<evidence type="ECO:0000313" key="2">
    <source>
        <dbReference type="EMBL" id="CAD9093095.1"/>
    </source>
</evidence>
<organism evidence="3">
    <name type="scientific">Neobodo designis</name>
    <name type="common">Flagellated protozoan</name>
    <name type="synonym">Bodo designis</name>
    <dbReference type="NCBI Taxonomy" id="312471"/>
    <lineage>
        <taxon>Eukaryota</taxon>
        <taxon>Discoba</taxon>
        <taxon>Euglenozoa</taxon>
        <taxon>Kinetoplastea</taxon>
        <taxon>Metakinetoplastina</taxon>
        <taxon>Neobodonida</taxon>
        <taxon>Neobodo</taxon>
    </lineage>
</organism>
<accession>A0A6U4PDL6</accession>
<dbReference type="EMBL" id="HBGF01004211">
    <property type="protein sequence ID" value="CAD9093095.1"/>
    <property type="molecule type" value="Transcribed_RNA"/>
</dbReference>
<feature type="compositionally biased region" description="Low complexity" evidence="1">
    <location>
        <begin position="107"/>
        <end position="121"/>
    </location>
</feature>